<dbReference type="PANTHER" id="PTHR30469">
    <property type="entry name" value="MULTIDRUG RESISTANCE PROTEIN MDTA"/>
    <property type="match status" value="1"/>
</dbReference>
<feature type="coiled-coil region" evidence="2">
    <location>
        <begin position="299"/>
        <end position="333"/>
    </location>
</feature>
<comment type="similarity">
    <text evidence="1">Belongs to the membrane fusion protein (MFP) (TC 8.A.1) family.</text>
</comment>
<evidence type="ECO:0000259" key="5">
    <source>
        <dbReference type="Pfam" id="PF26002"/>
    </source>
</evidence>
<dbReference type="Gene3D" id="2.40.30.170">
    <property type="match status" value="2"/>
</dbReference>
<dbReference type="Pfam" id="PF26002">
    <property type="entry name" value="Beta-barrel_AprE"/>
    <property type="match status" value="1"/>
</dbReference>
<evidence type="ECO:0000256" key="2">
    <source>
        <dbReference type="SAM" id="Coils"/>
    </source>
</evidence>
<dbReference type="InterPro" id="IPR058625">
    <property type="entry name" value="MdtA-like_BSH"/>
</dbReference>
<feature type="transmembrane region" description="Helical" evidence="3">
    <location>
        <begin position="14"/>
        <end position="33"/>
    </location>
</feature>
<keyword evidence="3" id="KW-0812">Transmembrane</keyword>
<reference evidence="6 7" key="1">
    <citation type="submission" date="2023-12" db="EMBL/GenBank/DDBJ databases">
        <authorList>
            <person name="Manesh M.J.H."/>
            <person name="Bing R.G."/>
            <person name="Willard D.J."/>
            <person name="Kelly R.M."/>
        </authorList>
    </citation>
    <scope>NUCLEOTIDE SEQUENCE [LARGE SCALE GENOMIC DNA]</scope>
    <source>
        <strain evidence="6 7">DSM 8977</strain>
    </source>
</reference>
<evidence type="ECO:0000313" key="6">
    <source>
        <dbReference type="EMBL" id="WPX08715.1"/>
    </source>
</evidence>
<accession>A0ABZ0U399</accession>
<dbReference type="Gene3D" id="1.10.287.470">
    <property type="entry name" value="Helix hairpin bin"/>
    <property type="match status" value="1"/>
</dbReference>
<dbReference type="InterPro" id="IPR006143">
    <property type="entry name" value="RND_pump_MFP"/>
</dbReference>
<dbReference type="PANTHER" id="PTHR30469:SF33">
    <property type="entry name" value="SLR1207 PROTEIN"/>
    <property type="match status" value="1"/>
</dbReference>
<dbReference type="Gene3D" id="2.40.50.100">
    <property type="match status" value="2"/>
</dbReference>
<proteinExistence type="inferred from homology"/>
<keyword evidence="7" id="KW-1185">Reference proteome</keyword>
<feature type="domain" description="Multidrug resistance protein MdtA-like barrel-sandwich hybrid" evidence="4">
    <location>
        <begin position="72"/>
        <end position="166"/>
    </location>
</feature>
<evidence type="ECO:0000256" key="1">
    <source>
        <dbReference type="ARBA" id="ARBA00009477"/>
    </source>
</evidence>
<dbReference type="Pfam" id="PF25917">
    <property type="entry name" value="BSH_RND"/>
    <property type="match status" value="2"/>
</dbReference>
<feature type="coiled-coil region" evidence="2">
    <location>
        <begin position="110"/>
        <end position="137"/>
    </location>
</feature>
<keyword evidence="3" id="KW-0472">Membrane</keyword>
<name>A0ABZ0U399_9FIRM</name>
<sequence length="546" mass="60411">MQNAKKGLKDWQKAVIVILLISVGFVLTLVFTMPSGVKKTTSSKPKTAKAKRIFIKQTLLVSGTIQSSTTRNVLSKVNGEVKKLFVKNGQFVKKGDIIALIDDNQASFKIESLKRQLLDLQLQKENLQRQLQNSILKSPQDGFVQNISAGEGMLASQGMQMMTIVDDSRMKLSVQFPAWCYGKVKRGQKVEVVVSDLMDSVGGVVESLGSRIYKNQDGAIVFDAKIVVSNKNSSLTEGMRANVSFMLSNGKKVTSLSEGILGAFSKKSIVSPVSGRIEKVFVENGQKVKTGDLLLKFVLDDIEMQMKQLDLKIEDMESQIKAAEDDLKNYKIFAPISGKIADLNFQEGDVVTAGQLICSVYDPKHLVISAQVEELDILKVKPGQKVNIKVDAVESTKNNPIEGYVAEISEKAQADSSSISKFVVKIEFENNSNIKIGMHAEAEIVLKSKEDALVVPVEAVHKEDGKYYVYVYTQKAKTSEKNKEPKASQKTDEYGLDSSYYKDAEKRQVKLGMTTDKYVEILDGLKEGEEVVLPKFDSEKQGQSLF</sequence>
<dbReference type="InterPro" id="IPR058982">
    <property type="entry name" value="Beta-barrel_AprE"/>
</dbReference>
<evidence type="ECO:0000256" key="3">
    <source>
        <dbReference type="SAM" id="Phobius"/>
    </source>
</evidence>
<feature type="domain" description="AprE-like beta-barrel" evidence="5">
    <location>
        <begin position="366"/>
        <end position="445"/>
    </location>
</feature>
<evidence type="ECO:0000313" key="7">
    <source>
        <dbReference type="Proteomes" id="UP001322744"/>
    </source>
</evidence>
<protein>
    <submittedName>
        <fullName evidence="6">Efflux RND transporter periplasmic adaptor subunit</fullName>
    </submittedName>
</protein>
<dbReference type="Gene3D" id="2.40.420.20">
    <property type="match status" value="1"/>
</dbReference>
<organism evidence="6 7">
    <name type="scientific">Anaerocellum danielii</name>
    <dbReference type="NCBI Taxonomy" id="1387557"/>
    <lineage>
        <taxon>Bacteria</taxon>
        <taxon>Bacillati</taxon>
        <taxon>Bacillota</taxon>
        <taxon>Bacillota incertae sedis</taxon>
        <taxon>Caldicellulosiruptorales</taxon>
        <taxon>Caldicellulosiruptoraceae</taxon>
        <taxon>Anaerocellum</taxon>
    </lineage>
</organism>
<dbReference type="RefSeq" id="WP_045173255.1">
    <property type="nucleotide sequence ID" value="NZ_CP139957.1"/>
</dbReference>
<dbReference type="NCBIfam" id="TIGR01730">
    <property type="entry name" value="RND_mfp"/>
    <property type="match status" value="1"/>
</dbReference>
<dbReference type="CDD" id="cd06850">
    <property type="entry name" value="biotinyl_domain"/>
    <property type="match status" value="1"/>
</dbReference>
<dbReference type="Proteomes" id="UP001322744">
    <property type="component" value="Chromosome"/>
</dbReference>
<dbReference type="EMBL" id="CP139957">
    <property type="protein sequence ID" value="WPX08715.1"/>
    <property type="molecule type" value="Genomic_DNA"/>
</dbReference>
<feature type="domain" description="Multidrug resistance protein MdtA-like barrel-sandwich hybrid" evidence="4">
    <location>
        <begin position="268"/>
        <end position="355"/>
    </location>
</feature>
<keyword evidence="3" id="KW-1133">Transmembrane helix</keyword>
<keyword evidence="2" id="KW-0175">Coiled coil</keyword>
<gene>
    <name evidence="6" type="ORF">SOJ16_002624</name>
</gene>
<dbReference type="SUPFAM" id="SSF111369">
    <property type="entry name" value="HlyD-like secretion proteins"/>
    <property type="match status" value="2"/>
</dbReference>
<dbReference type="PRINTS" id="PR01490">
    <property type="entry name" value="RTXTOXIND"/>
</dbReference>
<evidence type="ECO:0000259" key="4">
    <source>
        <dbReference type="Pfam" id="PF25917"/>
    </source>
</evidence>